<name>A0ABQ0LLY4_MYCCL</name>
<reference evidence="1" key="1">
    <citation type="submission" date="2014-09" db="EMBL/GenBank/DDBJ databases">
        <title>Genome sequence of the luminous mushroom Mycena chlorophos for searching fungal bioluminescence genes.</title>
        <authorList>
            <person name="Tanaka Y."/>
            <person name="Kasuga D."/>
            <person name="Oba Y."/>
            <person name="Hase S."/>
            <person name="Sato K."/>
            <person name="Oba Y."/>
            <person name="Sakakibara Y."/>
        </authorList>
    </citation>
    <scope>NUCLEOTIDE SEQUENCE</scope>
</reference>
<sequence length="234" mass="25399">MNNTPVSAIVLRIAAQGTSKEEFARRAENLANAQLALPASKGALSKIVLVSARSSVQVQALIEMLLQYIPNDTIRDVVKRLQFGLPPVCLLSLYEFASDEARLKLLGNPEFMLLSAEFDPQGTNTAFPVEITTYLDQPMASLSSGPTTTGVTIMNIPTMTGQLCGSRATSGEHAPKVEALDRRISIWRFPKFSAGLRNIQWYVHPSIVSSIAYLNWVVSAANEPETSAAFSGND</sequence>
<proteinExistence type="predicted"/>
<evidence type="ECO:0000313" key="1">
    <source>
        <dbReference type="EMBL" id="GAT52103.1"/>
    </source>
</evidence>
<keyword evidence="2" id="KW-1185">Reference proteome</keyword>
<evidence type="ECO:0000313" key="2">
    <source>
        <dbReference type="Proteomes" id="UP000815677"/>
    </source>
</evidence>
<protein>
    <submittedName>
        <fullName evidence="1">Uncharacterized protein</fullName>
    </submittedName>
</protein>
<dbReference type="Proteomes" id="UP000815677">
    <property type="component" value="Unassembled WGS sequence"/>
</dbReference>
<organism evidence="1 2">
    <name type="scientific">Mycena chlorophos</name>
    <name type="common">Agaric fungus</name>
    <name type="synonym">Agaricus chlorophos</name>
    <dbReference type="NCBI Taxonomy" id="658473"/>
    <lineage>
        <taxon>Eukaryota</taxon>
        <taxon>Fungi</taxon>
        <taxon>Dikarya</taxon>
        <taxon>Basidiomycota</taxon>
        <taxon>Agaricomycotina</taxon>
        <taxon>Agaricomycetes</taxon>
        <taxon>Agaricomycetidae</taxon>
        <taxon>Agaricales</taxon>
        <taxon>Marasmiineae</taxon>
        <taxon>Mycenaceae</taxon>
        <taxon>Mycena</taxon>
    </lineage>
</organism>
<gene>
    <name evidence="1" type="ORF">MCHLO_09186</name>
</gene>
<accession>A0ABQ0LLY4</accession>
<dbReference type="EMBL" id="DF847569">
    <property type="protein sequence ID" value="GAT52103.1"/>
    <property type="molecule type" value="Genomic_DNA"/>
</dbReference>